<evidence type="ECO:0000313" key="11">
    <source>
        <dbReference type="Proteomes" id="UP000237246"/>
    </source>
</evidence>
<dbReference type="SMART" id="SM00320">
    <property type="entry name" value="WD40"/>
    <property type="match status" value="5"/>
</dbReference>
<keyword evidence="6" id="KW-0969">Cilium</keyword>
<keyword evidence="7" id="KW-0966">Cell projection</keyword>
<evidence type="ECO:0000313" key="10">
    <source>
        <dbReference type="EMBL" id="POI31346.1"/>
    </source>
</evidence>
<dbReference type="EMBL" id="PPHD01008899">
    <property type="protein sequence ID" value="POI31346.1"/>
    <property type="molecule type" value="Genomic_DNA"/>
</dbReference>
<dbReference type="InterPro" id="IPR036322">
    <property type="entry name" value="WD40_repeat_dom_sf"/>
</dbReference>
<evidence type="ECO:0000256" key="6">
    <source>
        <dbReference type="ARBA" id="ARBA00023069"/>
    </source>
</evidence>
<dbReference type="Pfam" id="PF00400">
    <property type="entry name" value="WD40"/>
    <property type="match status" value="1"/>
</dbReference>
<dbReference type="OrthoDB" id="2186662at2759"/>
<feature type="domain" description="IFT80/172/WDR35 TPR" evidence="9">
    <location>
        <begin position="535"/>
        <end position="664"/>
    </location>
</feature>
<dbReference type="GO" id="GO:0036064">
    <property type="term" value="C:ciliary basal body"/>
    <property type="evidence" value="ECO:0007669"/>
    <property type="project" value="TreeGrafter"/>
</dbReference>
<comment type="similarity">
    <text evidence="8">Belongs to the IFT172 family.</text>
</comment>
<evidence type="ECO:0000256" key="3">
    <source>
        <dbReference type="ARBA" id="ARBA00022574"/>
    </source>
</evidence>
<evidence type="ECO:0000256" key="1">
    <source>
        <dbReference type="ARBA" id="ARBA00004138"/>
    </source>
</evidence>
<dbReference type="PANTHER" id="PTHR15722:SF2">
    <property type="entry name" value="INTRAFLAGELLAR TRANSPORT PROTEIN 172 HOMOLOG"/>
    <property type="match status" value="1"/>
</dbReference>
<name>A0A2P4T4Q9_BAMTH</name>
<keyword evidence="5" id="KW-0802">TPR repeat</keyword>
<dbReference type="AlphaFoldDB" id="A0A2P4T4Q9"/>
<evidence type="ECO:0000259" key="9">
    <source>
        <dbReference type="Pfam" id="PF23387"/>
    </source>
</evidence>
<evidence type="ECO:0000256" key="7">
    <source>
        <dbReference type="ARBA" id="ARBA00023273"/>
    </source>
</evidence>
<reference evidence="10 11" key="1">
    <citation type="submission" date="2018-01" db="EMBL/GenBank/DDBJ databases">
        <title>Comparison of the Chinese Bamboo Partridge and Red Junglefowl genome sequences highlights the importance of demography in genome evolution.</title>
        <authorList>
            <person name="Tiley G.P."/>
            <person name="Kimball R.T."/>
            <person name="Braun E.L."/>
            <person name="Burleigh J.G."/>
        </authorList>
    </citation>
    <scope>NUCLEOTIDE SEQUENCE [LARGE SCALE GENOMIC DNA]</scope>
    <source>
        <strain evidence="10">RTK389</strain>
        <tissue evidence="10">Blood</tissue>
    </source>
</reference>
<dbReference type="InterPro" id="IPR015943">
    <property type="entry name" value="WD40/YVTN_repeat-like_dom_sf"/>
</dbReference>
<evidence type="ECO:0000256" key="8">
    <source>
        <dbReference type="ARBA" id="ARBA00038130"/>
    </source>
</evidence>
<proteinExistence type="inferred from homology"/>
<comment type="subcellular location">
    <subcellularLocation>
        <location evidence="1">Cell projection</location>
        <location evidence="1">Cilium</location>
    </subcellularLocation>
</comment>
<dbReference type="FunFam" id="1.25.40.470:FF:000008">
    <property type="entry name" value="Intraflagellar transport protein 172 homolog"/>
    <property type="match status" value="1"/>
</dbReference>
<keyword evidence="3" id="KW-0853">WD repeat</keyword>
<organism evidence="10 11">
    <name type="scientific">Bambusicola thoracicus</name>
    <name type="common">Chinese bamboo-partridge</name>
    <name type="synonym">Perdix thoracica</name>
    <dbReference type="NCBI Taxonomy" id="9083"/>
    <lineage>
        <taxon>Eukaryota</taxon>
        <taxon>Metazoa</taxon>
        <taxon>Chordata</taxon>
        <taxon>Craniata</taxon>
        <taxon>Vertebrata</taxon>
        <taxon>Euteleostomi</taxon>
        <taxon>Archelosauria</taxon>
        <taxon>Archosauria</taxon>
        <taxon>Dinosauria</taxon>
        <taxon>Saurischia</taxon>
        <taxon>Theropoda</taxon>
        <taxon>Coelurosauria</taxon>
        <taxon>Aves</taxon>
        <taxon>Neognathae</taxon>
        <taxon>Galloanserae</taxon>
        <taxon>Galliformes</taxon>
        <taxon>Phasianidae</taxon>
        <taxon>Perdicinae</taxon>
        <taxon>Bambusicola</taxon>
    </lineage>
</organism>
<gene>
    <name evidence="10" type="ORF">CIB84_004903</name>
</gene>
<evidence type="ECO:0000256" key="4">
    <source>
        <dbReference type="ARBA" id="ARBA00022737"/>
    </source>
</evidence>
<dbReference type="SUPFAM" id="SSF50978">
    <property type="entry name" value="WD40 repeat-like"/>
    <property type="match status" value="2"/>
</dbReference>
<protein>
    <recommendedName>
        <fullName evidence="9">IFT80/172/WDR35 TPR domain-containing protein</fullName>
    </recommendedName>
</protein>
<evidence type="ECO:0000256" key="2">
    <source>
        <dbReference type="ARBA" id="ARBA00022473"/>
    </source>
</evidence>
<dbReference type="GO" id="GO:0042073">
    <property type="term" value="P:intraciliary transport"/>
    <property type="evidence" value="ECO:0007669"/>
    <property type="project" value="TreeGrafter"/>
</dbReference>
<keyword evidence="11" id="KW-1185">Reference proteome</keyword>
<keyword evidence="2" id="KW-0217">Developmental protein</keyword>
<feature type="non-terminal residue" evidence="10">
    <location>
        <position position="795"/>
    </location>
</feature>
<dbReference type="Gene3D" id="1.25.40.470">
    <property type="match status" value="1"/>
</dbReference>
<accession>A0A2P4T4Q9</accession>
<dbReference type="PANTHER" id="PTHR15722">
    <property type="entry name" value="IFT140/172-RELATED"/>
    <property type="match status" value="1"/>
</dbReference>
<dbReference type="InterPro" id="IPR001680">
    <property type="entry name" value="WD40_rpt"/>
</dbReference>
<sequence length="795" mass="88581">MQLRHVRTLLAPQDGIARVTCMAWSANSSRFAVCTAERVVLLYDEHGERRDKFSTKPADAKSAVTCLLWPAENTIVFGLAEGKVRLANTKNNKSSTIYGTDSYVVSLASNVSGKGILSGHADGTIVRFFFDDEGSGESQGKLVMHPCPPYALAWALNSIVAAGCDKKIVAYGKEGNVIQTFDYSQDSSEKEFTTAAASPGGQTVVIGSYDRSFKEIAIYNFSLVVYASSYVRQSQEPLKSFQRVIVKNLSTGTRVVLKSHYGYEIDEVKILGKDRYLVAHTSDTLLLGDINSNKLSEVAWQGSGGNEKFFFDNENVCMIFNAGELTLVEYGSNDILGSVRTEFVNPHLVSVRINERQQRGVEENKRLAYLIDIKTIATVDLVGNYSVGTVSHDSKIDWLELNETGHKLLFRDKKMRLQLYDIGSSTKTTILNYCSCVQWVPGSDVVVAQSRNNLCIWYNIDAPEQVTMFPLKGDVVNLERNDGKTEVIVSEGVNTVSYTLDEGLIEFGTAIDDENYHRATAFLETLEMSTETEAMWKTLSKLALEARQLHIAERCFAALGNVAKARFLHETNAIADQAAQEHGGDGTDHYLVRARLAMLDKNYKLAEMIFLEQNATEEAMDMYQELHMWDECIVVAEAKGHPMLDKLRRGYYQWLLDTQQEEKAGEVQEGQGDYLAAVSLYLRAGLPAKAARLAMNRDELMTNGDVINRISTALIRGELFEQAGDLFEKVGNARKALECYCKGNAFLKAVELARLAFPAEVVKLEEAWGDHLVQQKQLDAAINHYIEARWEQVMA</sequence>
<dbReference type="Proteomes" id="UP000237246">
    <property type="component" value="Unassembled WGS sequence"/>
</dbReference>
<comment type="caution">
    <text evidence="10">The sequence shown here is derived from an EMBL/GenBank/DDBJ whole genome shotgun (WGS) entry which is preliminary data.</text>
</comment>
<dbReference type="Gene3D" id="2.130.10.10">
    <property type="entry name" value="YVTN repeat-like/Quinoprotein amine dehydrogenase"/>
    <property type="match status" value="1"/>
</dbReference>
<keyword evidence="4" id="KW-0677">Repeat</keyword>
<dbReference type="InterPro" id="IPR056157">
    <property type="entry name" value="TPR_IFT80_172_dom"/>
</dbReference>
<dbReference type="GO" id="GO:0030992">
    <property type="term" value="C:intraciliary transport particle B"/>
    <property type="evidence" value="ECO:0007669"/>
    <property type="project" value="TreeGrafter"/>
</dbReference>
<dbReference type="Pfam" id="PF23387">
    <property type="entry name" value="TPR_IFT80_172"/>
    <property type="match status" value="1"/>
</dbReference>
<evidence type="ECO:0000256" key="5">
    <source>
        <dbReference type="ARBA" id="ARBA00022803"/>
    </source>
</evidence>
<dbReference type="GO" id="GO:0005930">
    <property type="term" value="C:axoneme"/>
    <property type="evidence" value="ECO:0007669"/>
    <property type="project" value="TreeGrafter"/>
</dbReference>